<evidence type="ECO:0000313" key="4">
    <source>
        <dbReference type="EMBL" id="SDB88282.1"/>
    </source>
</evidence>
<dbReference type="InterPro" id="IPR023214">
    <property type="entry name" value="HAD_sf"/>
</dbReference>
<dbReference type="SFLD" id="SFLDG01129">
    <property type="entry name" value="C1.5:_HAD__Beta-PGM__Phosphata"/>
    <property type="match status" value="1"/>
</dbReference>
<organism evidence="4 5">
    <name type="scientific">Shouchella lonarensis</name>
    <dbReference type="NCBI Taxonomy" id="1464122"/>
    <lineage>
        <taxon>Bacteria</taxon>
        <taxon>Bacillati</taxon>
        <taxon>Bacillota</taxon>
        <taxon>Bacilli</taxon>
        <taxon>Bacillales</taxon>
        <taxon>Bacillaceae</taxon>
        <taxon>Shouchella</taxon>
    </lineage>
</organism>
<name>A0A1G6H1Y9_9BACI</name>
<dbReference type="SUPFAM" id="SSF56784">
    <property type="entry name" value="HAD-like"/>
    <property type="match status" value="1"/>
</dbReference>
<dbReference type="InterPro" id="IPR006439">
    <property type="entry name" value="HAD-SF_hydro_IA"/>
</dbReference>
<gene>
    <name evidence="3" type="primary">ppaX</name>
    <name evidence="4" type="ORF">SAMN05421737_102261</name>
</gene>
<feature type="active site" description="Nucleophile" evidence="3">
    <location>
        <position position="9"/>
    </location>
</feature>
<comment type="catalytic activity">
    <reaction evidence="3">
        <text>diphosphate + H2O = 2 phosphate + H(+)</text>
        <dbReference type="Rhea" id="RHEA:24576"/>
        <dbReference type="ChEBI" id="CHEBI:15377"/>
        <dbReference type="ChEBI" id="CHEBI:15378"/>
        <dbReference type="ChEBI" id="CHEBI:33019"/>
        <dbReference type="ChEBI" id="CHEBI:43474"/>
        <dbReference type="EC" id="3.6.1.1"/>
    </reaction>
</comment>
<dbReference type="GO" id="GO:0008967">
    <property type="term" value="F:phosphoglycolate phosphatase activity"/>
    <property type="evidence" value="ECO:0007669"/>
    <property type="project" value="TreeGrafter"/>
</dbReference>
<dbReference type="EC" id="3.6.1.1" evidence="3"/>
<dbReference type="Pfam" id="PF13419">
    <property type="entry name" value="HAD_2"/>
    <property type="match status" value="1"/>
</dbReference>
<keyword evidence="5" id="KW-1185">Reference proteome</keyword>
<dbReference type="CDD" id="cd02616">
    <property type="entry name" value="HAD_PPase"/>
    <property type="match status" value="1"/>
</dbReference>
<dbReference type="HAMAP" id="MF_01250">
    <property type="entry name" value="Pyrophosphat_PpaX"/>
    <property type="match status" value="1"/>
</dbReference>
<sequence length="215" mass="23955">MTMDTLLFDLDGTLIDTNELIIQSFLHTLESEYPGVYTRESVLSFIGPPLYETFLTIDREKADALVARYRAHNHALHDELVGDYPGVYEGLKNLHEQGYKMAIVTTKIRKTALMGLELKGMLPFFDVVVGLDDVTHAKPHPEPIELALEKLGASKERAIMVGDNSHDIEAGHRAGVKTAAVGWAIKGEAYLRSFEPTYVLKTMDDLLEIVGANRE</sequence>
<keyword evidence="1 3" id="KW-0378">Hydrolase</keyword>
<dbReference type="RefSeq" id="WP_090774822.1">
    <property type="nucleotide sequence ID" value="NZ_FMYM01000002.1"/>
</dbReference>
<accession>A0A1G6H1Y9</accession>
<keyword evidence="2 3" id="KW-0460">Magnesium</keyword>
<proteinExistence type="inferred from homology"/>
<dbReference type="OrthoDB" id="9807630at2"/>
<dbReference type="NCBIfam" id="TIGR01509">
    <property type="entry name" value="HAD-SF-IA-v3"/>
    <property type="match status" value="1"/>
</dbReference>
<dbReference type="NCBIfam" id="TIGR01549">
    <property type="entry name" value="HAD-SF-IA-v1"/>
    <property type="match status" value="1"/>
</dbReference>
<dbReference type="Gene3D" id="1.10.150.240">
    <property type="entry name" value="Putative phosphatase, domain 2"/>
    <property type="match status" value="1"/>
</dbReference>
<dbReference type="Proteomes" id="UP000242662">
    <property type="component" value="Unassembled WGS sequence"/>
</dbReference>
<dbReference type="GO" id="GO:0005829">
    <property type="term" value="C:cytosol"/>
    <property type="evidence" value="ECO:0007669"/>
    <property type="project" value="TreeGrafter"/>
</dbReference>
<dbReference type="SFLD" id="SFLDG01135">
    <property type="entry name" value="C1.5.6:_HAD__Beta-PGM__Phospha"/>
    <property type="match status" value="1"/>
</dbReference>
<protein>
    <recommendedName>
        <fullName evidence="3">Pyrophosphatase PpaX</fullName>
        <ecNumber evidence="3">3.6.1.1</ecNumber>
    </recommendedName>
</protein>
<dbReference type="EMBL" id="FMYM01000002">
    <property type="protein sequence ID" value="SDB88282.1"/>
    <property type="molecule type" value="Genomic_DNA"/>
</dbReference>
<dbReference type="InterPro" id="IPR036412">
    <property type="entry name" value="HAD-like_sf"/>
</dbReference>
<dbReference type="NCBIfam" id="NF009804">
    <property type="entry name" value="PRK13288.1"/>
    <property type="match status" value="1"/>
</dbReference>
<dbReference type="PANTHER" id="PTHR43434:SF26">
    <property type="entry name" value="PYROPHOSPHATASE PPAX"/>
    <property type="match status" value="1"/>
</dbReference>
<comment type="cofactor">
    <cofactor evidence="3">
        <name>Mg(2+)</name>
        <dbReference type="ChEBI" id="CHEBI:18420"/>
    </cofactor>
</comment>
<dbReference type="AlphaFoldDB" id="A0A1G6H1Y9"/>
<evidence type="ECO:0000256" key="3">
    <source>
        <dbReference type="HAMAP-Rule" id="MF_01250"/>
    </source>
</evidence>
<dbReference type="Gene3D" id="3.40.50.1000">
    <property type="entry name" value="HAD superfamily/HAD-like"/>
    <property type="match status" value="1"/>
</dbReference>
<dbReference type="InterPro" id="IPR041492">
    <property type="entry name" value="HAD_2"/>
</dbReference>
<evidence type="ECO:0000313" key="5">
    <source>
        <dbReference type="Proteomes" id="UP000242662"/>
    </source>
</evidence>
<dbReference type="GO" id="GO:0006281">
    <property type="term" value="P:DNA repair"/>
    <property type="evidence" value="ECO:0007669"/>
    <property type="project" value="TreeGrafter"/>
</dbReference>
<dbReference type="SFLD" id="SFLDS00003">
    <property type="entry name" value="Haloacid_Dehalogenase"/>
    <property type="match status" value="1"/>
</dbReference>
<dbReference type="GO" id="GO:0000287">
    <property type="term" value="F:magnesium ion binding"/>
    <property type="evidence" value="ECO:0007669"/>
    <property type="project" value="UniProtKB-UniRule"/>
</dbReference>
<dbReference type="InterPro" id="IPR023733">
    <property type="entry name" value="Pyrophosphatase_Ppax"/>
</dbReference>
<comment type="function">
    <text evidence="3">Hydrolyzes pyrophosphate formed during P-Ser-HPr dephosphorylation by HPrK/P. Might play a role in controlling the intracellular pyrophosphate pool.</text>
</comment>
<evidence type="ECO:0000256" key="1">
    <source>
        <dbReference type="ARBA" id="ARBA00022801"/>
    </source>
</evidence>
<dbReference type="GO" id="GO:0004427">
    <property type="term" value="F:inorganic diphosphate phosphatase activity"/>
    <property type="evidence" value="ECO:0007669"/>
    <property type="project" value="UniProtKB-UniRule"/>
</dbReference>
<dbReference type="FunFam" id="3.40.50.1000:FF:000022">
    <property type="entry name" value="Phosphoglycolate phosphatase"/>
    <property type="match status" value="1"/>
</dbReference>
<dbReference type="InterPro" id="IPR050155">
    <property type="entry name" value="HAD-like_hydrolase_sf"/>
</dbReference>
<dbReference type="STRING" id="1464122.SAMN05421737_102261"/>
<reference evidence="5" key="1">
    <citation type="submission" date="2016-09" db="EMBL/GenBank/DDBJ databases">
        <authorList>
            <person name="Varghese N."/>
            <person name="Submissions S."/>
        </authorList>
    </citation>
    <scope>NUCLEOTIDE SEQUENCE [LARGE SCALE GENOMIC DNA]</scope>
    <source>
        <strain evidence="5">25nlg</strain>
    </source>
</reference>
<dbReference type="InterPro" id="IPR023198">
    <property type="entry name" value="PGP-like_dom2"/>
</dbReference>
<evidence type="ECO:0000256" key="2">
    <source>
        <dbReference type="ARBA" id="ARBA00022842"/>
    </source>
</evidence>
<comment type="similarity">
    <text evidence="3">Belongs to the HAD-like hydrolase superfamily. PpaX family.</text>
</comment>
<dbReference type="PANTHER" id="PTHR43434">
    <property type="entry name" value="PHOSPHOGLYCOLATE PHOSPHATASE"/>
    <property type="match status" value="1"/>
</dbReference>
<dbReference type="PRINTS" id="PR00413">
    <property type="entry name" value="HADHALOGNASE"/>
</dbReference>